<dbReference type="EMBL" id="LNZB01000006">
    <property type="protein sequence ID" value="KTD82933.1"/>
    <property type="molecule type" value="Genomic_DNA"/>
</dbReference>
<protein>
    <submittedName>
        <fullName evidence="7">Putative inner membrane protein</fullName>
    </submittedName>
</protein>
<dbReference type="OrthoDB" id="5651790at2"/>
<keyword evidence="3 6" id="KW-0812">Transmembrane</keyword>
<accession>A0A0W1ANQ2</accession>
<dbReference type="AlphaFoldDB" id="A0A0W1ANQ2"/>
<dbReference type="PANTHER" id="PTHR31885:SF6">
    <property type="entry name" value="GH04784P"/>
    <property type="match status" value="1"/>
</dbReference>
<evidence type="ECO:0000313" key="8">
    <source>
        <dbReference type="Proteomes" id="UP000054729"/>
    </source>
</evidence>
<name>A0A0W1ANQ2_9GAMM</name>
<dbReference type="STRING" id="66969.Lwal_0411"/>
<dbReference type="Proteomes" id="UP000054729">
    <property type="component" value="Unassembled WGS sequence"/>
</dbReference>
<evidence type="ECO:0000256" key="5">
    <source>
        <dbReference type="ARBA" id="ARBA00023136"/>
    </source>
</evidence>
<sequence>MGTSFSKTSAWAFVVTAAIYLLSVSFISYPVTTLLKPLPILCLIVGVGLAHLSLMIKLLLVLALGWSLIGDIVLTLPIALQLEFGIGSFFLAHCLYITLFLKSYQFNQLQFCYYIPVFVFVCCIALMLIPLLGGLLVPVLAYFIVLMTMVFTAFQVNNQNLVIGSGALLFLCSDVTLAINIFLIPGMDARIFIMFTYYAAQFLLTFGLVALYKPNR</sequence>
<dbReference type="PATRIC" id="fig|66969.6.peg.442"/>
<evidence type="ECO:0000256" key="1">
    <source>
        <dbReference type="ARBA" id="ARBA00004141"/>
    </source>
</evidence>
<dbReference type="Pfam" id="PF07947">
    <property type="entry name" value="YhhN"/>
    <property type="match status" value="1"/>
</dbReference>
<dbReference type="RefSeq" id="WP_058479260.1">
    <property type="nucleotide sequence ID" value="NZ_CAAAIQ010000003.1"/>
</dbReference>
<gene>
    <name evidence="7" type="ORF">Lwal_0411</name>
</gene>
<evidence type="ECO:0000256" key="3">
    <source>
        <dbReference type="ARBA" id="ARBA00022692"/>
    </source>
</evidence>
<comment type="subcellular location">
    <subcellularLocation>
        <location evidence="1">Membrane</location>
        <topology evidence="1">Multi-pass membrane protein</topology>
    </subcellularLocation>
</comment>
<keyword evidence="8" id="KW-1185">Reference proteome</keyword>
<feature type="transmembrane region" description="Helical" evidence="6">
    <location>
        <begin position="78"/>
        <end position="99"/>
    </location>
</feature>
<evidence type="ECO:0000313" key="7">
    <source>
        <dbReference type="EMBL" id="KTD82933.1"/>
    </source>
</evidence>
<comment type="similarity">
    <text evidence="2">Belongs to the TMEM86 family.</text>
</comment>
<feature type="transmembrane region" description="Helical" evidence="6">
    <location>
        <begin position="191"/>
        <end position="212"/>
    </location>
</feature>
<evidence type="ECO:0000256" key="6">
    <source>
        <dbReference type="SAM" id="Phobius"/>
    </source>
</evidence>
<feature type="transmembrane region" description="Helical" evidence="6">
    <location>
        <begin position="111"/>
        <end position="129"/>
    </location>
</feature>
<keyword evidence="4 6" id="KW-1133">Transmembrane helix</keyword>
<proteinExistence type="inferred from homology"/>
<evidence type="ECO:0000256" key="2">
    <source>
        <dbReference type="ARBA" id="ARBA00007375"/>
    </source>
</evidence>
<evidence type="ECO:0000256" key="4">
    <source>
        <dbReference type="ARBA" id="ARBA00022989"/>
    </source>
</evidence>
<dbReference type="GO" id="GO:0016020">
    <property type="term" value="C:membrane"/>
    <property type="evidence" value="ECO:0007669"/>
    <property type="project" value="UniProtKB-SubCell"/>
</dbReference>
<keyword evidence="5 6" id="KW-0472">Membrane</keyword>
<feature type="transmembrane region" description="Helical" evidence="6">
    <location>
        <begin position="38"/>
        <end position="66"/>
    </location>
</feature>
<comment type="caution">
    <text evidence="7">The sequence shown here is derived from an EMBL/GenBank/DDBJ whole genome shotgun (WGS) entry which is preliminary data.</text>
</comment>
<organism evidence="7 8">
    <name type="scientific">Legionella waltersii</name>
    <dbReference type="NCBI Taxonomy" id="66969"/>
    <lineage>
        <taxon>Bacteria</taxon>
        <taxon>Pseudomonadati</taxon>
        <taxon>Pseudomonadota</taxon>
        <taxon>Gammaproteobacteria</taxon>
        <taxon>Legionellales</taxon>
        <taxon>Legionellaceae</taxon>
        <taxon>Legionella</taxon>
    </lineage>
</organism>
<feature type="transmembrane region" description="Helical" evidence="6">
    <location>
        <begin position="161"/>
        <end position="185"/>
    </location>
</feature>
<feature type="transmembrane region" description="Helical" evidence="6">
    <location>
        <begin position="12"/>
        <end position="31"/>
    </location>
</feature>
<feature type="transmembrane region" description="Helical" evidence="6">
    <location>
        <begin position="135"/>
        <end position="154"/>
    </location>
</feature>
<reference evidence="7 8" key="1">
    <citation type="submission" date="2015-11" db="EMBL/GenBank/DDBJ databases">
        <title>Genomic analysis of 38 Legionella species identifies large and diverse effector repertoires.</title>
        <authorList>
            <person name="Burstein D."/>
            <person name="Amaro F."/>
            <person name="Zusman T."/>
            <person name="Lifshitz Z."/>
            <person name="Cohen O."/>
            <person name="Gilbert J.A."/>
            <person name="Pupko T."/>
            <person name="Shuman H.A."/>
            <person name="Segal G."/>
        </authorList>
    </citation>
    <scope>NUCLEOTIDE SEQUENCE [LARGE SCALE GENOMIC DNA]</scope>
    <source>
        <strain evidence="7 8">ATCC 51914</strain>
    </source>
</reference>
<dbReference type="PANTHER" id="PTHR31885">
    <property type="entry name" value="GH04784P"/>
    <property type="match status" value="1"/>
</dbReference>
<dbReference type="InterPro" id="IPR012506">
    <property type="entry name" value="TMEM86B-like"/>
</dbReference>
<dbReference type="GO" id="GO:0016787">
    <property type="term" value="F:hydrolase activity"/>
    <property type="evidence" value="ECO:0007669"/>
    <property type="project" value="TreeGrafter"/>
</dbReference>